<evidence type="ECO:0000313" key="1">
    <source>
        <dbReference type="EMBL" id="AWN05308.1"/>
    </source>
</evidence>
<gene>
    <name evidence="1" type="primary">86</name>
    <name evidence="1" type="ORF">SEA_IBANTIK_86</name>
</gene>
<dbReference type="EMBL" id="MH155870">
    <property type="protein sequence ID" value="AWN05308.1"/>
    <property type="molecule type" value="Genomic_DNA"/>
</dbReference>
<name>A0A2U8UNZ8_9CAUD</name>
<protein>
    <submittedName>
        <fullName evidence="1">Uncharacterized protein</fullName>
    </submittedName>
</protein>
<accession>A0A2U8UNZ8</accession>
<dbReference type="KEGG" id="vg:80019306"/>
<sequence>MGRERMKERVLRHAVRLAGVVVAAAPLAVALFDTLPWEWAVSLSAVALSAGEVAQRVENAKTLRAFVDGVYGE</sequence>
<dbReference type="RefSeq" id="YP_010754708.1">
    <property type="nucleotide sequence ID" value="NC_073462.1"/>
</dbReference>
<keyword evidence="2" id="KW-1185">Reference proteome</keyword>
<reference evidence="2" key="1">
    <citation type="submission" date="2018-04" db="EMBL/GenBank/DDBJ databases">
        <authorList>
            <person name="Go L.Y."/>
            <person name="Mitchell J.A."/>
        </authorList>
    </citation>
    <scope>NUCLEOTIDE SEQUENCE [LARGE SCALE GENOMIC DNA]</scope>
</reference>
<organism evidence="1 2">
    <name type="scientific">Streptomyces phage Ibantik</name>
    <dbReference type="NCBI Taxonomy" id="2182397"/>
    <lineage>
        <taxon>Viruses</taxon>
        <taxon>Duplodnaviria</taxon>
        <taxon>Heunggongvirae</taxon>
        <taxon>Uroviricota</taxon>
        <taxon>Caudoviricetes</taxon>
        <taxon>Ibantikvirus</taxon>
        <taxon>Ibantikvirus ibantik</taxon>
    </lineage>
</organism>
<dbReference type="Proteomes" id="UP000247188">
    <property type="component" value="Segment"/>
</dbReference>
<dbReference type="GeneID" id="80019306"/>
<evidence type="ECO:0000313" key="2">
    <source>
        <dbReference type="Proteomes" id="UP000247188"/>
    </source>
</evidence>
<proteinExistence type="predicted"/>